<evidence type="ECO:0000256" key="1">
    <source>
        <dbReference type="SAM" id="SignalP"/>
    </source>
</evidence>
<name>A0ABS9AKG0_9GAMM</name>
<dbReference type="RefSeq" id="WP_234275513.1">
    <property type="nucleotide sequence ID" value="NZ_JABFTT010000018.1"/>
</dbReference>
<accession>A0ABS9AKG0</accession>
<evidence type="ECO:0000313" key="2">
    <source>
        <dbReference type="EMBL" id="MCE8022232.1"/>
    </source>
</evidence>
<dbReference type="EMBL" id="JABFTT010000018">
    <property type="protein sequence ID" value="MCE8022232.1"/>
    <property type="molecule type" value="Genomic_DNA"/>
</dbReference>
<proteinExistence type="predicted"/>
<organism evidence="2 3">
    <name type="scientific">Billgrantia zhangzhouensis</name>
    <dbReference type="NCBI Taxonomy" id="2733481"/>
    <lineage>
        <taxon>Bacteria</taxon>
        <taxon>Pseudomonadati</taxon>
        <taxon>Pseudomonadota</taxon>
        <taxon>Gammaproteobacteria</taxon>
        <taxon>Oceanospirillales</taxon>
        <taxon>Halomonadaceae</taxon>
        <taxon>Billgrantia</taxon>
    </lineage>
</organism>
<reference evidence="2 3" key="1">
    <citation type="journal article" date="2021" name="Front. Microbiol.">
        <title>Aerobic Denitrification and Heterotrophic Sulfur Oxidation in the Genus Halomonas Revealed by Six Novel Species Characterizations and Genome-Based Analysis.</title>
        <authorList>
            <person name="Wang L."/>
            <person name="Shao Z."/>
        </authorList>
    </citation>
    <scope>NUCLEOTIDE SEQUENCE [LARGE SCALE GENOMIC DNA]</scope>
    <source>
        <strain evidence="2 3">MCCC 1A11036</strain>
    </source>
</reference>
<feature type="chain" id="PRO_5046506890" description="DUF3108 domain-containing protein" evidence="1">
    <location>
        <begin position="27"/>
        <end position="228"/>
    </location>
</feature>
<dbReference type="Proteomes" id="UP001320122">
    <property type="component" value="Unassembled WGS sequence"/>
</dbReference>
<comment type="caution">
    <text evidence="2">The sequence shown here is derived from an EMBL/GenBank/DDBJ whole genome shotgun (WGS) entry which is preliminary data.</text>
</comment>
<protein>
    <recommendedName>
        <fullName evidence="4">DUF3108 domain-containing protein</fullName>
    </recommendedName>
</protein>
<keyword evidence="3" id="KW-1185">Reference proteome</keyword>
<gene>
    <name evidence="2" type="ORF">HOP51_19250</name>
</gene>
<feature type="signal peptide" evidence="1">
    <location>
        <begin position="1"/>
        <end position="26"/>
    </location>
</feature>
<evidence type="ECO:0000313" key="3">
    <source>
        <dbReference type="Proteomes" id="UP001320122"/>
    </source>
</evidence>
<sequence length="228" mass="25554">MNRPRHALDRLTYLLLLAWLPAMASAEVPEPQAILQPFNASYRLEVKGWPNATIDHRLSRESGHWQSRMQAAITVARGNESSRFIVTPEGVRSVNYSSGYSLLGVGGNYRLGSSELSGLPDRQAALIELSRRALNGDCQGTVCRLVYQDHRGREETLDFRSLGTQALALPAGEFEAIKVEVNDPETPERKMLFYFHPQYPGLLLAVDYHRDGERKSRLTLTSLTSEGR</sequence>
<keyword evidence="1" id="KW-0732">Signal</keyword>
<evidence type="ECO:0008006" key="4">
    <source>
        <dbReference type="Google" id="ProtNLM"/>
    </source>
</evidence>